<dbReference type="Pfam" id="PF00561">
    <property type="entry name" value="Abhydrolase_1"/>
    <property type="match status" value="1"/>
</dbReference>
<proteinExistence type="predicted"/>
<sequence>MAITTTDHAVPHTSTVPATAGQKVELFVREHDGTPSGPPANRKAVLMLHGRSVPALAGYDLQHTSYGWAKAVAQAGYDVFMMDLQGSGLSPRPRMEDPCNVNPQQQAAVTPPLMGPRSPSYPYVLTNSQSDRDELGTVVDYIRSERHVSEVAFIGWSAAAFAMGPYAVSNPNKVESLFLLAPIFPPLGPSTPPTLPVSGFPTHVLTRKGLDDAWAKEAKCPNQREDDMIDVVWDALMEIDPLGRTWGKIEDGRPLGVSRYRNFVSWGWNNTTAGQGGVLGGSVPVLIVHGEHDKTANTTPPNPNPVLDFHVPALYDAIQGPHNILVTVKCAGHSMPWEIQHKNLQNLSKNWLKHLAVAGKTQGRYEMDLNGDISPEPEVPPVL</sequence>
<name>A0ABV1U102_9ACTN</name>
<feature type="domain" description="AB hydrolase-1" evidence="1">
    <location>
        <begin position="44"/>
        <end position="189"/>
    </location>
</feature>
<organism evidence="2 3">
    <name type="scientific">Streptomyces sp. 900105245</name>
    <dbReference type="NCBI Taxonomy" id="3154379"/>
    <lineage>
        <taxon>Bacteria</taxon>
        <taxon>Bacillati</taxon>
        <taxon>Actinomycetota</taxon>
        <taxon>Actinomycetes</taxon>
        <taxon>Kitasatosporales</taxon>
        <taxon>Streptomycetaceae</taxon>
        <taxon>Streptomyces</taxon>
    </lineage>
</organism>
<evidence type="ECO:0000313" key="2">
    <source>
        <dbReference type="EMBL" id="MER6427378.1"/>
    </source>
</evidence>
<keyword evidence="2" id="KW-0378">Hydrolase</keyword>
<dbReference type="GO" id="GO:0016787">
    <property type="term" value="F:hydrolase activity"/>
    <property type="evidence" value="ECO:0007669"/>
    <property type="project" value="UniProtKB-KW"/>
</dbReference>
<evidence type="ECO:0000259" key="1">
    <source>
        <dbReference type="Pfam" id="PF00561"/>
    </source>
</evidence>
<dbReference type="Gene3D" id="3.40.50.1820">
    <property type="entry name" value="alpha/beta hydrolase"/>
    <property type="match status" value="1"/>
</dbReference>
<dbReference type="EMBL" id="JBEPAZ010000004">
    <property type="protein sequence ID" value="MER6427378.1"/>
    <property type="molecule type" value="Genomic_DNA"/>
</dbReference>
<dbReference type="SUPFAM" id="SSF53474">
    <property type="entry name" value="alpha/beta-Hydrolases"/>
    <property type="match status" value="1"/>
</dbReference>
<keyword evidence="3" id="KW-1185">Reference proteome</keyword>
<comment type="caution">
    <text evidence="2">The sequence shown here is derived from an EMBL/GenBank/DDBJ whole genome shotgun (WGS) entry which is preliminary data.</text>
</comment>
<evidence type="ECO:0000313" key="3">
    <source>
        <dbReference type="Proteomes" id="UP001470023"/>
    </source>
</evidence>
<protein>
    <submittedName>
        <fullName evidence="2">Alpha/beta fold hydrolase</fullName>
    </submittedName>
</protein>
<dbReference type="Proteomes" id="UP001470023">
    <property type="component" value="Unassembled WGS sequence"/>
</dbReference>
<dbReference type="InterPro" id="IPR029058">
    <property type="entry name" value="AB_hydrolase_fold"/>
</dbReference>
<dbReference type="RefSeq" id="WP_352062970.1">
    <property type="nucleotide sequence ID" value="NZ_JBEPAZ010000004.1"/>
</dbReference>
<reference evidence="2 3" key="1">
    <citation type="submission" date="2024-06" db="EMBL/GenBank/DDBJ databases">
        <title>The Natural Products Discovery Center: Release of the First 8490 Sequenced Strains for Exploring Actinobacteria Biosynthetic Diversity.</title>
        <authorList>
            <person name="Kalkreuter E."/>
            <person name="Kautsar S.A."/>
            <person name="Yang D."/>
            <person name="Bader C.D."/>
            <person name="Teijaro C.N."/>
            <person name="Fluegel L."/>
            <person name="Davis C.M."/>
            <person name="Simpson J.R."/>
            <person name="Lauterbach L."/>
            <person name="Steele A.D."/>
            <person name="Gui C."/>
            <person name="Meng S."/>
            <person name="Li G."/>
            <person name="Viehrig K."/>
            <person name="Ye F."/>
            <person name="Su P."/>
            <person name="Kiefer A.F."/>
            <person name="Nichols A."/>
            <person name="Cepeda A.J."/>
            <person name="Yan W."/>
            <person name="Fan B."/>
            <person name="Jiang Y."/>
            <person name="Adhikari A."/>
            <person name="Zheng C.-J."/>
            <person name="Schuster L."/>
            <person name="Cowan T.M."/>
            <person name="Smanski M.J."/>
            <person name="Chevrette M.G."/>
            <person name="De Carvalho L.P.S."/>
            <person name="Shen B."/>
        </authorList>
    </citation>
    <scope>NUCLEOTIDE SEQUENCE [LARGE SCALE GENOMIC DNA]</scope>
    <source>
        <strain evidence="2 3">NPDC001166</strain>
    </source>
</reference>
<accession>A0ABV1U102</accession>
<dbReference type="InterPro" id="IPR000073">
    <property type="entry name" value="AB_hydrolase_1"/>
</dbReference>
<gene>
    <name evidence="2" type="ORF">ABT272_06465</name>
</gene>